<evidence type="ECO:0000256" key="1">
    <source>
        <dbReference type="ARBA" id="ARBA00023015"/>
    </source>
</evidence>
<dbReference type="SUPFAM" id="SSF101898">
    <property type="entry name" value="NHL repeat"/>
    <property type="match status" value="1"/>
</dbReference>
<dbReference type="GO" id="GO:0043565">
    <property type="term" value="F:sequence-specific DNA binding"/>
    <property type="evidence" value="ECO:0007669"/>
    <property type="project" value="InterPro"/>
</dbReference>
<dbReference type="PANTHER" id="PTHR43280:SF2">
    <property type="entry name" value="HTH-TYPE TRANSCRIPTIONAL REGULATOR EXSA"/>
    <property type="match status" value="1"/>
</dbReference>
<dbReference type="AlphaFoldDB" id="A0AAU9CQJ5"/>
<dbReference type="PRINTS" id="PR00032">
    <property type="entry name" value="HTHARAC"/>
</dbReference>
<dbReference type="KEGG" id="fax:FUAX_49100"/>
<name>A0AAU9CQJ5_9BACT</name>
<dbReference type="PROSITE" id="PS01124">
    <property type="entry name" value="HTH_ARAC_FAMILY_2"/>
    <property type="match status" value="1"/>
</dbReference>
<dbReference type="Pfam" id="PF12833">
    <property type="entry name" value="HTH_18"/>
    <property type="match status" value="1"/>
</dbReference>
<evidence type="ECO:0000256" key="4">
    <source>
        <dbReference type="SAM" id="Phobius"/>
    </source>
</evidence>
<protein>
    <recommendedName>
        <fullName evidence="5">HTH araC/xylS-type domain-containing protein</fullName>
    </recommendedName>
</protein>
<dbReference type="InterPro" id="IPR011110">
    <property type="entry name" value="Reg_prop"/>
</dbReference>
<keyword evidence="7" id="KW-1185">Reference proteome</keyword>
<dbReference type="Gene3D" id="1.10.10.60">
    <property type="entry name" value="Homeodomain-like"/>
    <property type="match status" value="1"/>
</dbReference>
<dbReference type="InterPro" id="IPR015943">
    <property type="entry name" value="WD40/YVTN_repeat-like_dom_sf"/>
</dbReference>
<proteinExistence type="predicted"/>
<geneLocation type="plasmid" evidence="6 7">
    <name>pFA4</name>
</geneLocation>
<dbReference type="GO" id="GO:0003700">
    <property type="term" value="F:DNA-binding transcription factor activity"/>
    <property type="evidence" value="ECO:0007669"/>
    <property type="project" value="InterPro"/>
</dbReference>
<keyword evidence="6" id="KW-0614">Plasmid</keyword>
<dbReference type="EMBL" id="AP025318">
    <property type="protein sequence ID" value="BDD12478.1"/>
    <property type="molecule type" value="Genomic_DNA"/>
</dbReference>
<dbReference type="InterPro" id="IPR018060">
    <property type="entry name" value="HTH_AraC"/>
</dbReference>
<dbReference type="RefSeq" id="WP_338395613.1">
    <property type="nucleotide sequence ID" value="NZ_AP025318.1"/>
</dbReference>
<evidence type="ECO:0000313" key="6">
    <source>
        <dbReference type="EMBL" id="BDD12478.1"/>
    </source>
</evidence>
<dbReference type="SUPFAM" id="SSF46689">
    <property type="entry name" value="Homeodomain-like"/>
    <property type="match status" value="1"/>
</dbReference>
<keyword evidence="4" id="KW-0812">Transmembrane</keyword>
<keyword evidence="4" id="KW-0472">Membrane</keyword>
<dbReference type="SMART" id="SM00342">
    <property type="entry name" value="HTH_ARAC"/>
    <property type="match status" value="1"/>
</dbReference>
<dbReference type="Proteomes" id="UP001348817">
    <property type="component" value="Plasmid pFA4"/>
</dbReference>
<evidence type="ECO:0000256" key="3">
    <source>
        <dbReference type="ARBA" id="ARBA00023163"/>
    </source>
</evidence>
<keyword evidence="1" id="KW-0805">Transcription regulation</keyword>
<gene>
    <name evidence="6" type="ORF">FUAX_49100</name>
</gene>
<dbReference type="InterPro" id="IPR020449">
    <property type="entry name" value="Tscrpt_reg_AraC-type_HTH"/>
</dbReference>
<dbReference type="InterPro" id="IPR009057">
    <property type="entry name" value="Homeodomain-like_sf"/>
</dbReference>
<sequence>MAILRILFFVFLYTVPFFAWSQLKPRLVDEQTGYPCRSVKQIKEDKNGNVLIATTGGLLLNDGDSTRLLADSLSLSFLCPMPDGSLLMGDQGGKSFLMNESYTEIKKLKWPYLSGKISFCELLADGSLVLGSPRGVYRVKSGPKGELDILNTLQRGRYKGLAIGPKPKQRIWYALAEGGVRRQKPGRRSFLVNRGDYQGIHVAGGSVYLHNEGLVEKWSENGLTLLKKVNTGKNITCMQAVGDCLIFGTKREGVFFMDLSVLNPVPVNLVREDYASFFNKNINCIFRDSSGAVWVGTEKGGTMVFDFHYNFFKHYRFEQATEQSDNFVNGIYADNRGLVWIGTSGGGLKYLDKKEGIIRSLKAERMPKFIERIKIDNTGSLWIGPRGPGLYHYNVSFAENRPSLTLNGVYENKRSLFFMHQMEDGRMLVNYADGLKTFAFDKGAVASKEYQTLEEVPGIWKTLITSKTPVGFWEKKDGEYYSMNSLSVESRRKGQVWIRNVKGLGLYDIETGNELEAHYPMKIYPQFAGLGKDSVGRLWLPSRRHKGLYMFVPEIELFQFFELYGSANARSFNRKKLTTAPDGTIWIGSNEGVWCIVPNHLPATKPAIKYSYNSSDSLGTVSVRVKGHARRAHMGFRYRIMPGDTIWKSVSKASTTLKLQKKPKKGMWVELEPFDGYGTKGDPVRVELTTPPFSVWVYSAVGVGILLLVLGGTFWKKRSDNKNVDSLEPEKEDPLLSKVRKIVEENLEEPDFSTVALAEKMGMSRSGLYRTMKERASISPSELIKDIRMAKAKELLENEKLSVKEIAFATGFNDPSYFSRCFKKHFGYSPGRVKEQQ</sequence>
<evidence type="ECO:0000256" key="2">
    <source>
        <dbReference type="ARBA" id="ARBA00023125"/>
    </source>
</evidence>
<dbReference type="PANTHER" id="PTHR43280">
    <property type="entry name" value="ARAC-FAMILY TRANSCRIPTIONAL REGULATOR"/>
    <property type="match status" value="1"/>
</dbReference>
<dbReference type="Pfam" id="PF07494">
    <property type="entry name" value="Reg_prop"/>
    <property type="match status" value="2"/>
</dbReference>
<feature type="domain" description="HTH araC/xylS-type" evidence="5">
    <location>
        <begin position="737"/>
        <end position="836"/>
    </location>
</feature>
<reference evidence="6 7" key="1">
    <citation type="submission" date="2021-12" db="EMBL/GenBank/DDBJ databases">
        <title>Genome sequencing of bacteria with rrn-lacking chromosome and rrn-plasmid.</title>
        <authorList>
            <person name="Anda M."/>
            <person name="Iwasaki W."/>
        </authorList>
    </citation>
    <scope>NUCLEOTIDE SEQUENCE [LARGE SCALE GENOMIC DNA]</scope>
    <source>
        <strain evidence="6 7">DSM 100852</strain>
        <plasmid evidence="6 7">pFA4</plasmid>
    </source>
</reference>
<dbReference type="PROSITE" id="PS00041">
    <property type="entry name" value="HTH_ARAC_FAMILY_1"/>
    <property type="match status" value="1"/>
</dbReference>
<organism evidence="6 7">
    <name type="scientific">Fulvitalea axinellae</name>
    <dbReference type="NCBI Taxonomy" id="1182444"/>
    <lineage>
        <taxon>Bacteria</taxon>
        <taxon>Pseudomonadati</taxon>
        <taxon>Bacteroidota</taxon>
        <taxon>Cytophagia</taxon>
        <taxon>Cytophagales</taxon>
        <taxon>Persicobacteraceae</taxon>
        <taxon>Fulvitalea</taxon>
    </lineage>
</organism>
<evidence type="ECO:0000259" key="5">
    <source>
        <dbReference type="PROSITE" id="PS01124"/>
    </source>
</evidence>
<keyword evidence="2" id="KW-0238">DNA-binding</keyword>
<keyword evidence="4" id="KW-1133">Transmembrane helix</keyword>
<dbReference type="InterPro" id="IPR018062">
    <property type="entry name" value="HTH_AraC-typ_CS"/>
</dbReference>
<evidence type="ECO:0000313" key="7">
    <source>
        <dbReference type="Proteomes" id="UP001348817"/>
    </source>
</evidence>
<accession>A0AAU9CQJ5</accession>
<feature type="transmembrane region" description="Helical" evidence="4">
    <location>
        <begin position="695"/>
        <end position="715"/>
    </location>
</feature>
<dbReference type="Gene3D" id="2.130.10.10">
    <property type="entry name" value="YVTN repeat-like/Quinoprotein amine dehydrogenase"/>
    <property type="match status" value="2"/>
</dbReference>
<keyword evidence="3" id="KW-0804">Transcription</keyword>